<keyword evidence="2 5" id="KW-0812">Transmembrane</keyword>
<keyword evidence="3 5" id="KW-1133">Transmembrane helix</keyword>
<dbReference type="EMBL" id="JAEHFW010000001">
    <property type="protein sequence ID" value="MBK0378621.1"/>
    <property type="molecule type" value="Genomic_DNA"/>
</dbReference>
<comment type="caution">
    <text evidence="6">The sequence shown here is derived from an EMBL/GenBank/DDBJ whole genome shotgun (WGS) entry which is preliminary data.</text>
</comment>
<evidence type="ECO:0000256" key="3">
    <source>
        <dbReference type="ARBA" id="ARBA00022989"/>
    </source>
</evidence>
<sequence>MVHAKKENTAYLLARLPIAFSMFGHGLVRMPKLATFSEHVVSQFEKTMLPAALVVPYSYALSFFELAVGVLLILGLFTRFANILGVAVMVSLIFGSCLLEQWPNVFTQIVYGAYFALLYLYADYDKYSVDYLIFRKK</sequence>
<feature type="transmembrane region" description="Helical" evidence="5">
    <location>
        <begin position="105"/>
        <end position="122"/>
    </location>
</feature>
<dbReference type="InterPro" id="IPR032808">
    <property type="entry name" value="DoxX"/>
</dbReference>
<feature type="transmembrane region" description="Helical" evidence="5">
    <location>
        <begin position="48"/>
        <end position="73"/>
    </location>
</feature>
<dbReference type="Proteomes" id="UP000613193">
    <property type="component" value="Unassembled WGS sequence"/>
</dbReference>
<proteinExistence type="predicted"/>
<accession>A0A934UM83</accession>
<evidence type="ECO:0000256" key="5">
    <source>
        <dbReference type="SAM" id="Phobius"/>
    </source>
</evidence>
<dbReference type="Pfam" id="PF07681">
    <property type="entry name" value="DoxX"/>
    <property type="match status" value="1"/>
</dbReference>
<feature type="transmembrane region" description="Helical" evidence="5">
    <location>
        <begin position="12"/>
        <end position="28"/>
    </location>
</feature>
<protein>
    <submittedName>
        <fullName evidence="6">DoxX family protein</fullName>
    </submittedName>
</protein>
<keyword evidence="4 5" id="KW-0472">Membrane</keyword>
<keyword evidence="7" id="KW-1185">Reference proteome</keyword>
<evidence type="ECO:0000313" key="7">
    <source>
        <dbReference type="Proteomes" id="UP000613193"/>
    </source>
</evidence>
<reference evidence="6" key="1">
    <citation type="submission" date="2020-12" db="EMBL/GenBank/DDBJ databases">
        <title>Bacterial novel species Mucilaginibacter sp. SD-g isolated from soil.</title>
        <authorList>
            <person name="Jung H.-Y."/>
        </authorList>
    </citation>
    <scope>NUCLEOTIDE SEQUENCE</scope>
    <source>
        <strain evidence="6">SD-g</strain>
    </source>
</reference>
<dbReference type="RefSeq" id="WP_200064690.1">
    <property type="nucleotide sequence ID" value="NZ_JAEHFW010000001.1"/>
</dbReference>
<evidence type="ECO:0000256" key="4">
    <source>
        <dbReference type="ARBA" id="ARBA00023136"/>
    </source>
</evidence>
<dbReference type="GO" id="GO:0016020">
    <property type="term" value="C:membrane"/>
    <property type="evidence" value="ECO:0007669"/>
    <property type="project" value="UniProtKB-SubCell"/>
</dbReference>
<dbReference type="AlphaFoldDB" id="A0A934UM83"/>
<organism evidence="6 7">
    <name type="scientific">Mucilaginibacter segetis</name>
    <dbReference type="NCBI Taxonomy" id="2793071"/>
    <lineage>
        <taxon>Bacteria</taxon>
        <taxon>Pseudomonadati</taxon>
        <taxon>Bacteroidota</taxon>
        <taxon>Sphingobacteriia</taxon>
        <taxon>Sphingobacteriales</taxon>
        <taxon>Sphingobacteriaceae</taxon>
        <taxon>Mucilaginibacter</taxon>
    </lineage>
</organism>
<feature type="transmembrane region" description="Helical" evidence="5">
    <location>
        <begin position="80"/>
        <end position="99"/>
    </location>
</feature>
<evidence type="ECO:0000313" key="6">
    <source>
        <dbReference type="EMBL" id="MBK0378621.1"/>
    </source>
</evidence>
<comment type="subcellular location">
    <subcellularLocation>
        <location evidence="1">Membrane</location>
        <topology evidence="1">Multi-pass membrane protein</topology>
    </subcellularLocation>
</comment>
<gene>
    <name evidence="6" type="ORF">I5M19_04850</name>
</gene>
<evidence type="ECO:0000256" key="2">
    <source>
        <dbReference type="ARBA" id="ARBA00022692"/>
    </source>
</evidence>
<name>A0A934UM83_9SPHI</name>
<evidence type="ECO:0000256" key="1">
    <source>
        <dbReference type="ARBA" id="ARBA00004141"/>
    </source>
</evidence>